<gene>
    <name evidence="1" type="ORF">E4K65_44515</name>
</gene>
<protein>
    <submittedName>
        <fullName evidence="1">Uncharacterized protein</fullName>
    </submittedName>
</protein>
<reference evidence="1 2" key="1">
    <citation type="submission" date="2019-03" db="EMBL/GenBank/DDBJ databases">
        <title>Bradyrhizobium diversity isolated from nodules of Chamaecrista fasciculata.</title>
        <authorList>
            <person name="Klepa M.S."/>
            <person name="Urquiaga M.O."/>
            <person name="Hungria M."/>
            <person name="Delamuta J.R."/>
        </authorList>
    </citation>
    <scope>NUCLEOTIDE SEQUENCE [LARGE SCALE GENOMIC DNA]</scope>
    <source>
        <strain evidence="1 2">CNPSo 3448</strain>
    </source>
</reference>
<proteinExistence type="predicted"/>
<dbReference type="Proteomes" id="UP000297966">
    <property type="component" value="Unassembled WGS sequence"/>
</dbReference>
<name>A0A4Y9L2B5_9BRAD</name>
<evidence type="ECO:0000313" key="2">
    <source>
        <dbReference type="Proteomes" id="UP000297966"/>
    </source>
</evidence>
<keyword evidence="2" id="KW-1185">Reference proteome</keyword>
<dbReference type="RefSeq" id="WP_135179480.1">
    <property type="nucleotide sequence ID" value="NZ_SPQT01000057.1"/>
</dbReference>
<sequence>MGAPLRRHRRQIGLNRIPRRRAPGGSSSIEKAPEFGDGLPALFELLDGGDDLVPIEDVEKIG</sequence>
<accession>A0A4Y9L2B5</accession>
<dbReference type="EMBL" id="SPQT01000057">
    <property type="protein sequence ID" value="TFV36946.1"/>
    <property type="molecule type" value="Genomic_DNA"/>
</dbReference>
<comment type="caution">
    <text evidence="1">The sequence shown here is derived from an EMBL/GenBank/DDBJ whole genome shotgun (WGS) entry which is preliminary data.</text>
</comment>
<evidence type="ECO:0000313" key="1">
    <source>
        <dbReference type="EMBL" id="TFV36946.1"/>
    </source>
</evidence>
<organism evidence="1 2">
    <name type="scientific">Bradyrhizobium niftali</name>
    <dbReference type="NCBI Taxonomy" id="2560055"/>
    <lineage>
        <taxon>Bacteria</taxon>
        <taxon>Pseudomonadati</taxon>
        <taxon>Pseudomonadota</taxon>
        <taxon>Alphaproteobacteria</taxon>
        <taxon>Hyphomicrobiales</taxon>
        <taxon>Nitrobacteraceae</taxon>
        <taxon>Bradyrhizobium</taxon>
    </lineage>
</organism>
<dbReference type="AlphaFoldDB" id="A0A4Y9L2B5"/>